<dbReference type="GO" id="GO:0030983">
    <property type="term" value="F:mismatched DNA binding"/>
    <property type="evidence" value="ECO:0007669"/>
    <property type="project" value="InterPro"/>
</dbReference>
<dbReference type="SUPFAM" id="SSF54211">
    <property type="entry name" value="Ribosomal protein S5 domain 2-like"/>
    <property type="match status" value="1"/>
</dbReference>
<feature type="domain" description="DNA mismatch repair protein S5" evidence="4">
    <location>
        <begin position="230"/>
        <end position="354"/>
    </location>
</feature>
<dbReference type="Pfam" id="PF01119">
    <property type="entry name" value="DNA_mis_repair"/>
    <property type="match status" value="1"/>
</dbReference>
<evidence type="ECO:0000313" key="6">
    <source>
        <dbReference type="Proteomes" id="UP000799750"/>
    </source>
</evidence>
<dbReference type="GO" id="GO:0006298">
    <property type="term" value="P:mismatch repair"/>
    <property type="evidence" value="ECO:0007669"/>
    <property type="project" value="InterPro"/>
</dbReference>
<dbReference type="SUPFAM" id="SSF55874">
    <property type="entry name" value="ATPase domain of HSP90 chaperone/DNA topoisomerase II/histidine kinase"/>
    <property type="match status" value="1"/>
</dbReference>
<dbReference type="PROSITE" id="PS00058">
    <property type="entry name" value="DNA_MISMATCH_REPAIR_1"/>
    <property type="match status" value="1"/>
</dbReference>
<dbReference type="InterPro" id="IPR014762">
    <property type="entry name" value="DNA_mismatch_repair_CS"/>
</dbReference>
<dbReference type="InterPro" id="IPR002099">
    <property type="entry name" value="MutL/Mlh/PMS"/>
</dbReference>
<dbReference type="EMBL" id="MU004185">
    <property type="protein sequence ID" value="KAF2498187.1"/>
    <property type="molecule type" value="Genomic_DNA"/>
</dbReference>
<dbReference type="GO" id="GO:0140664">
    <property type="term" value="F:ATP-dependent DNA damage sensor activity"/>
    <property type="evidence" value="ECO:0007669"/>
    <property type="project" value="InterPro"/>
</dbReference>
<dbReference type="CDD" id="cd16926">
    <property type="entry name" value="HATPase_MutL-MLH-PMS-like"/>
    <property type="match status" value="1"/>
</dbReference>
<evidence type="ECO:0000256" key="1">
    <source>
        <dbReference type="ARBA" id="ARBA00006082"/>
    </source>
</evidence>
<dbReference type="GO" id="GO:0005524">
    <property type="term" value="F:ATP binding"/>
    <property type="evidence" value="ECO:0007669"/>
    <property type="project" value="InterPro"/>
</dbReference>
<keyword evidence="2" id="KW-0227">DNA damage</keyword>
<evidence type="ECO:0000313" key="5">
    <source>
        <dbReference type="EMBL" id="KAF2498187.1"/>
    </source>
</evidence>
<accession>A0A6A6R445</accession>
<protein>
    <recommendedName>
        <fullName evidence="4">DNA mismatch repair protein S5 domain-containing protein</fullName>
    </recommendedName>
</protein>
<name>A0A6A6R445_9PEZI</name>
<comment type="similarity">
    <text evidence="1">Belongs to the DNA mismatch repair MutL/HexB family.</text>
</comment>
<proteinExistence type="inferred from homology"/>
<dbReference type="GO" id="GO:0032389">
    <property type="term" value="C:MutLalpha complex"/>
    <property type="evidence" value="ECO:0007669"/>
    <property type="project" value="TreeGrafter"/>
</dbReference>
<dbReference type="GO" id="GO:0061982">
    <property type="term" value="P:meiosis I cell cycle process"/>
    <property type="evidence" value="ECO:0007669"/>
    <property type="project" value="UniProtKB-ARBA"/>
</dbReference>
<evidence type="ECO:0000256" key="2">
    <source>
        <dbReference type="ARBA" id="ARBA00022763"/>
    </source>
</evidence>
<dbReference type="FunFam" id="3.30.565.10:FF:000017">
    <property type="entry name" value="PMS1 homolog 1, mismatch repair system component"/>
    <property type="match status" value="1"/>
</dbReference>
<dbReference type="InterPro" id="IPR014721">
    <property type="entry name" value="Ribsml_uS5_D2-typ_fold_subgr"/>
</dbReference>
<dbReference type="AlphaFoldDB" id="A0A6A6R445"/>
<dbReference type="Gene3D" id="3.30.230.10">
    <property type="match status" value="1"/>
</dbReference>
<sequence>MEDTAAPPPVKGSIAALPPTTIKLIGSAQVLSDPSSVVKELIDNALDARATSIVVEISSNTLDVIQVRDNGHGIAPEDRPMAARRYCTSKIRKFDDLKDVGGRWLGFRGEALASMAEMSGSLSIITRVEGEAVAMLLKMARNGEISGKERASHPMGTTVRLTDFFKSLPVRKQAALKHSSKYLAKVKKLMQVYALCRPKTRFSLRVLKAANEKSNWMYAPKPDANVEDAAFKVIGRECASQCEWTILESNGFEIQAFLPKPAADASKIGNVGHFISVDSRPVSAVRGVLKQFVVLFKDKITKSAPNLSGVRDPFIFMNIVCPPDSYDANIEPAKDDVLFENSDMVTGAVRQLLDAYYPECPKIDLEPSFDATDHDTLAQSSSQRRSEITIFEDESEAEESSPKRRRTWRTNMYGIDQEDLDLLVENTPDLDDENDDDDVAERRKASISNPWTIAKMNASIKAPAMISGAPLMTPLRERGGQQANSSSPVISPSGKRQIFAPLPTPDASSPGKVSASADDESLPAGIQYLPTPRSNVKPARSFSTDRSQDDEICFLEARQTPDEPRHDFRNASQLTLGTQLEGIPEIRTRPHRKLQTSSQSINKPFVPPVRNLQNDCFNNGSAPRSSQPSRRRKQGRRASATEPPDESARSQRHLVLDAANALFDPGDTTRNRDIRDFAVPKQPPQLTRTSADASPAKPLPQRRVRVNRMEDEDSSGMEEPRIRRGPELPPEESPEPEEHIVPTTSSFTPINPQPNIPGESTRPIATKRRRRTTDHLQRTKSAKLPLERVPPEFQIQNAYLVVETSVTFIAESFRKLDTTTNFVDWEKPTDHAYDAFSISPTPGMLKAWCARLEPCLRKTNASMEMVGDLYECVQSAFAAHDDDVVDENVPAIL</sequence>
<reference evidence="5" key="1">
    <citation type="journal article" date="2020" name="Stud. Mycol.">
        <title>101 Dothideomycetes genomes: a test case for predicting lifestyles and emergence of pathogens.</title>
        <authorList>
            <person name="Haridas S."/>
            <person name="Albert R."/>
            <person name="Binder M."/>
            <person name="Bloem J."/>
            <person name="Labutti K."/>
            <person name="Salamov A."/>
            <person name="Andreopoulos B."/>
            <person name="Baker S."/>
            <person name="Barry K."/>
            <person name="Bills G."/>
            <person name="Bluhm B."/>
            <person name="Cannon C."/>
            <person name="Castanera R."/>
            <person name="Culley D."/>
            <person name="Daum C."/>
            <person name="Ezra D."/>
            <person name="Gonzalez J."/>
            <person name="Henrissat B."/>
            <person name="Kuo A."/>
            <person name="Liang C."/>
            <person name="Lipzen A."/>
            <person name="Lutzoni F."/>
            <person name="Magnuson J."/>
            <person name="Mondo S."/>
            <person name="Nolan M."/>
            <person name="Ohm R."/>
            <person name="Pangilinan J."/>
            <person name="Park H.-J."/>
            <person name="Ramirez L."/>
            <person name="Alfaro M."/>
            <person name="Sun H."/>
            <person name="Tritt A."/>
            <person name="Yoshinaga Y."/>
            <person name="Zwiers L.-H."/>
            <person name="Turgeon B."/>
            <person name="Goodwin S."/>
            <person name="Spatafora J."/>
            <person name="Crous P."/>
            <person name="Grigoriev I."/>
        </authorList>
    </citation>
    <scope>NUCLEOTIDE SEQUENCE</scope>
    <source>
        <strain evidence="5">CBS 269.34</strain>
    </source>
</reference>
<dbReference type="GO" id="GO:0016887">
    <property type="term" value="F:ATP hydrolysis activity"/>
    <property type="evidence" value="ECO:0007669"/>
    <property type="project" value="InterPro"/>
</dbReference>
<feature type="region of interest" description="Disordered" evidence="3">
    <location>
        <begin position="474"/>
        <end position="548"/>
    </location>
</feature>
<feature type="compositionally biased region" description="Basic and acidic residues" evidence="3">
    <location>
        <begin position="667"/>
        <end position="678"/>
    </location>
</feature>
<dbReference type="CDD" id="cd03485">
    <property type="entry name" value="MutL_Trans_hPMS_1_like"/>
    <property type="match status" value="1"/>
</dbReference>
<feature type="compositionally biased region" description="Polar residues" evidence="3">
    <location>
        <begin position="481"/>
        <end position="490"/>
    </location>
</feature>
<dbReference type="Gene3D" id="3.30.565.10">
    <property type="entry name" value="Histidine kinase-like ATPase, C-terminal domain"/>
    <property type="match status" value="1"/>
</dbReference>
<keyword evidence="6" id="KW-1185">Reference proteome</keyword>
<evidence type="ECO:0000256" key="3">
    <source>
        <dbReference type="SAM" id="MobiDB-lite"/>
    </source>
</evidence>
<dbReference type="InterPro" id="IPR020568">
    <property type="entry name" value="Ribosomal_Su5_D2-typ_SF"/>
</dbReference>
<dbReference type="InterPro" id="IPR038973">
    <property type="entry name" value="MutL/Mlh/Pms-like"/>
</dbReference>
<dbReference type="Proteomes" id="UP000799750">
    <property type="component" value="Unassembled WGS sequence"/>
</dbReference>
<organism evidence="5 6">
    <name type="scientific">Lophium mytilinum</name>
    <dbReference type="NCBI Taxonomy" id="390894"/>
    <lineage>
        <taxon>Eukaryota</taxon>
        <taxon>Fungi</taxon>
        <taxon>Dikarya</taxon>
        <taxon>Ascomycota</taxon>
        <taxon>Pezizomycotina</taxon>
        <taxon>Dothideomycetes</taxon>
        <taxon>Pleosporomycetidae</taxon>
        <taxon>Mytilinidiales</taxon>
        <taxon>Mytilinidiaceae</taxon>
        <taxon>Lophium</taxon>
    </lineage>
</organism>
<dbReference type="PANTHER" id="PTHR10073">
    <property type="entry name" value="DNA MISMATCH REPAIR PROTEIN MLH, PMS, MUTL"/>
    <property type="match status" value="1"/>
</dbReference>
<dbReference type="PANTHER" id="PTHR10073:SF41">
    <property type="entry name" value="MISMATCH REPAIR PROTEIN, PUTATIVE (AFU_ORTHOLOGUE AFUA_8G05820)-RELATED"/>
    <property type="match status" value="1"/>
</dbReference>
<evidence type="ECO:0000259" key="4">
    <source>
        <dbReference type="SMART" id="SM01340"/>
    </source>
</evidence>
<dbReference type="SMART" id="SM01340">
    <property type="entry name" value="DNA_mis_repair"/>
    <property type="match status" value="1"/>
</dbReference>
<dbReference type="InterPro" id="IPR036890">
    <property type="entry name" value="HATPase_C_sf"/>
</dbReference>
<feature type="region of interest" description="Disordered" evidence="3">
    <location>
        <begin position="586"/>
        <end position="780"/>
    </location>
</feature>
<dbReference type="InterPro" id="IPR013507">
    <property type="entry name" value="DNA_mismatch_S5_2-like"/>
</dbReference>
<dbReference type="Pfam" id="PF13589">
    <property type="entry name" value="HATPase_c_3"/>
    <property type="match status" value="1"/>
</dbReference>
<dbReference type="OrthoDB" id="10263226at2759"/>
<gene>
    <name evidence="5" type="ORF">BU16DRAFT_558260</name>
</gene>
<dbReference type="NCBIfam" id="TIGR00585">
    <property type="entry name" value="mutl"/>
    <property type="match status" value="1"/>
</dbReference>